<feature type="non-terminal residue" evidence="2">
    <location>
        <position position="1"/>
    </location>
</feature>
<dbReference type="EMBL" id="LJIG01000478">
    <property type="protein sequence ID" value="KRT86462.1"/>
    <property type="molecule type" value="Genomic_DNA"/>
</dbReference>
<dbReference type="AlphaFoldDB" id="A0A0T6BGU4"/>
<proteinExistence type="predicted"/>
<dbReference type="Proteomes" id="UP000051574">
    <property type="component" value="Unassembled WGS sequence"/>
</dbReference>
<name>A0A0T6BGU4_9SCAR</name>
<dbReference type="OrthoDB" id="6129274at2759"/>
<sequence>KGNQHCPYEAIGANCISCKTFFNKTHCENVPICEMSLPITSSALKCSCPSGYTSSSCSEKCPNGSYGFNCIQKCRGCATCNHVSGVCEGNTQINNCLSTDEPHNTSIGTTQSETQLGVFLVKGKCNVETGSVSYDISLHCISDWCSENNNYRMNSTEDVTYFTVLGYTNYTVSIEVHGGTPNRRAEKTFETSPTGKED</sequence>
<accession>A0A0T6BGU4</accession>
<evidence type="ECO:0000313" key="2">
    <source>
        <dbReference type="EMBL" id="KRT86462.1"/>
    </source>
</evidence>
<protein>
    <recommendedName>
        <fullName evidence="4">EGF-like domain-containing protein</fullName>
    </recommendedName>
</protein>
<feature type="region of interest" description="Disordered" evidence="1">
    <location>
        <begin position="178"/>
        <end position="198"/>
    </location>
</feature>
<reference evidence="2 3" key="1">
    <citation type="submission" date="2015-09" db="EMBL/GenBank/DDBJ databases">
        <title>Draft genome of the scarab beetle Oryctes borbonicus.</title>
        <authorList>
            <person name="Meyer J.M."/>
            <person name="Markov G.V."/>
            <person name="Baskaran P."/>
            <person name="Herrmann M."/>
            <person name="Sommer R.J."/>
            <person name="Roedelsperger C."/>
        </authorList>
    </citation>
    <scope>NUCLEOTIDE SEQUENCE [LARGE SCALE GENOMIC DNA]</scope>
    <source>
        <strain evidence="2">OB123</strain>
        <tissue evidence="2">Whole animal</tissue>
    </source>
</reference>
<feature type="compositionally biased region" description="Basic and acidic residues" evidence="1">
    <location>
        <begin position="183"/>
        <end position="198"/>
    </location>
</feature>
<keyword evidence="3" id="KW-1185">Reference proteome</keyword>
<dbReference type="Gene3D" id="2.170.300.10">
    <property type="entry name" value="Tie2 ligand-binding domain superfamily"/>
    <property type="match status" value="1"/>
</dbReference>
<evidence type="ECO:0008006" key="4">
    <source>
        <dbReference type="Google" id="ProtNLM"/>
    </source>
</evidence>
<organism evidence="2 3">
    <name type="scientific">Oryctes borbonicus</name>
    <dbReference type="NCBI Taxonomy" id="1629725"/>
    <lineage>
        <taxon>Eukaryota</taxon>
        <taxon>Metazoa</taxon>
        <taxon>Ecdysozoa</taxon>
        <taxon>Arthropoda</taxon>
        <taxon>Hexapoda</taxon>
        <taxon>Insecta</taxon>
        <taxon>Pterygota</taxon>
        <taxon>Neoptera</taxon>
        <taxon>Endopterygota</taxon>
        <taxon>Coleoptera</taxon>
        <taxon>Polyphaga</taxon>
        <taxon>Scarabaeiformia</taxon>
        <taxon>Scarabaeidae</taxon>
        <taxon>Dynastinae</taxon>
        <taxon>Oryctes</taxon>
    </lineage>
</organism>
<gene>
    <name evidence="2" type="ORF">AMK59_111</name>
</gene>
<comment type="caution">
    <text evidence="2">The sequence shown here is derived from an EMBL/GenBank/DDBJ whole genome shotgun (WGS) entry which is preliminary data.</text>
</comment>
<evidence type="ECO:0000256" key="1">
    <source>
        <dbReference type="SAM" id="MobiDB-lite"/>
    </source>
</evidence>
<evidence type="ECO:0000313" key="3">
    <source>
        <dbReference type="Proteomes" id="UP000051574"/>
    </source>
</evidence>